<feature type="region of interest" description="Disordered" evidence="1">
    <location>
        <begin position="1"/>
        <end position="172"/>
    </location>
</feature>
<feature type="compositionally biased region" description="Low complexity" evidence="1">
    <location>
        <begin position="28"/>
        <end position="39"/>
    </location>
</feature>
<name>A0A6J4UJQ8_9BACT</name>
<dbReference type="GO" id="GO:0004733">
    <property type="term" value="F:pyridoxamine phosphate oxidase activity"/>
    <property type="evidence" value="ECO:0007669"/>
    <property type="project" value="UniProtKB-EC"/>
</dbReference>
<sequence length="172" mass="18147">WPSERRLRPRISTTTATPRCRGAGRAISSQPSSSSPRPSSARHGRTAAPTPPGSVPSRSTATSISRADRGRASPAIWPRIRPARSPPGWRPSTSSSKARRSGSPLGRPWSGWPRAAGRAAGRCRSRATPSRPRTAPRAPARRPGTSTASPSIPPSGTPRPSRTARRAGASRC</sequence>
<evidence type="ECO:0000313" key="2">
    <source>
        <dbReference type="EMBL" id="CAA9552739.1"/>
    </source>
</evidence>
<evidence type="ECO:0000256" key="1">
    <source>
        <dbReference type="SAM" id="MobiDB-lite"/>
    </source>
</evidence>
<feature type="compositionally biased region" description="Low complexity" evidence="1">
    <location>
        <begin position="114"/>
        <end position="148"/>
    </location>
</feature>
<keyword evidence="2" id="KW-0560">Oxidoreductase</keyword>
<protein>
    <submittedName>
        <fullName evidence="2">Pyridoxamine 5'-phosphate oxidase</fullName>
        <ecNumber evidence="2">1.4.3.5</ecNumber>
    </submittedName>
</protein>
<gene>
    <name evidence="2" type="ORF">AVDCRST_MAG18-449</name>
</gene>
<dbReference type="EC" id="1.4.3.5" evidence="2"/>
<dbReference type="EMBL" id="CADCWN010000029">
    <property type="protein sequence ID" value="CAA9552739.1"/>
    <property type="molecule type" value="Genomic_DNA"/>
</dbReference>
<feature type="non-terminal residue" evidence="2">
    <location>
        <position position="1"/>
    </location>
</feature>
<dbReference type="AlphaFoldDB" id="A0A6J4UJQ8"/>
<proteinExistence type="predicted"/>
<feature type="compositionally biased region" description="Polar residues" evidence="1">
    <location>
        <begin position="56"/>
        <end position="65"/>
    </location>
</feature>
<reference evidence="2" key="1">
    <citation type="submission" date="2020-02" db="EMBL/GenBank/DDBJ databases">
        <authorList>
            <person name="Meier V. D."/>
        </authorList>
    </citation>
    <scope>NUCLEOTIDE SEQUENCE</scope>
    <source>
        <strain evidence="2">AVDCRST_MAG18</strain>
    </source>
</reference>
<accession>A0A6J4UJQ8</accession>
<organism evidence="2">
    <name type="scientific">uncultured Thermomicrobiales bacterium</name>
    <dbReference type="NCBI Taxonomy" id="1645740"/>
    <lineage>
        <taxon>Bacteria</taxon>
        <taxon>Pseudomonadati</taxon>
        <taxon>Thermomicrobiota</taxon>
        <taxon>Thermomicrobia</taxon>
        <taxon>Thermomicrobiales</taxon>
        <taxon>environmental samples</taxon>
    </lineage>
</organism>
<feature type="non-terminal residue" evidence="2">
    <location>
        <position position="172"/>
    </location>
</feature>